<dbReference type="EMBL" id="JAHLFM010000008">
    <property type="protein sequence ID" value="MBU3830622.1"/>
    <property type="molecule type" value="Genomic_DNA"/>
</dbReference>
<dbReference type="NCBIfam" id="TIGR00250">
    <property type="entry name" value="RNAse_H_YqgF"/>
    <property type="match status" value="1"/>
</dbReference>
<comment type="function">
    <text evidence="5">Could be a nuclease involved in processing of the 5'-end of pre-16S rRNA.</text>
</comment>
<dbReference type="InterPro" id="IPR012337">
    <property type="entry name" value="RNaseH-like_sf"/>
</dbReference>
<keyword evidence="1 5" id="KW-0963">Cytoplasm</keyword>
<comment type="subcellular location">
    <subcellularLocation>
        <location evidence="5">Cytoplasm</location>
    </subcellularLocation>
</comment>
<gene>
    <name evidence="7" type="primary">ruvX</name>
    <name evidence="7" type="ORF">H9897_00455</name>
</gene>
<dbReference type="GO" id="GO:0000967">
    <property type="term" value="P:rRNA 5'-end processing"/>
    <property type="evidence" value="ECO:0007669"/>
    <property type="project" value="UniProtKB-UniRule"/>
</dbReference>
<dbReference type="InterPro" id="IPR005227">
    <property type="entry name" value="YqgF"/>
</dbReference>
<dbReference type="GO" id="GO:0004518">
    <property type="term" value="F:nuclease activity"/>
    <property type="evidence" value="ECO:0007669"/>
    <property type="project" value="UniProtKB-KW"/>
</dbReference>
<comment type="caution">
    <text evidence="7">The sequence shown here is derived from an EMBL/GenBank/DDBJ whole genome shotgun (WGS) entry which is preliminary data.</text>
</comment>
<organism evidence="7 8">
    <name type="scientific">Candidatus Ureaplasma intestinipullorum</name>
    <dbReference type="NCBI Taxonomy" id="2838770"/>
    <lineage>
        <taxon>Bacteria</taxon>
        <taxon>Bacillati</taxon>
        <taxon>Mycoplasmatota</taxon>
        <taxon>Mycoplasmoidales</taxon>
        <taxon>Mycoplasmoidaceae</taxon>
        <taxon>Ureaplasma</taxon>
    </lineage>
</organism>
<dbReference type="Gene3D" id="3.30.420.140">
    <property type="entry name" value="YqgF/RNase H-like domain"/>
    <property type="match status" value="1"/>
</dbReference>
<reference evidence="7" key="2">
    <citation type="submission" date="2021-04" db="EMBL/GenBank/DDBJ databases">
        <authorList>
            <person name="Gilroy R."/>
        </authorList>
    </citation>
    <scope>NUCLEOTIDE SEQUENCE</scope>
    <source>
        <strain evidence="7">A5-1222</strain>
    </source>
</reference>
<dbReference type="GO" id="GO:0005829">
    <property type="term" value="C:cytosol"/>
    <property type="evidence" value="ECO:0007669"/>
    <property type="project" value="TreeGrafter"/>
</dbReference>
<dbReference type="PANTHER" id="PTHR33317">
    <property type="entry name" value="POLYNUCLEOTIDYL TRANSFERASE, RIBONUCLEASE H-LIKE SUPERFAMILY PROTEIN"/>
    <property type="match status" value="1"/>
</dbReference>
<dbReference type="InterPro" id="IPR006641">
    <property type="entry name" value="YqgF/RNaseH-like_dom"/>
</dbReference>
<feature type="domain" description="YqgF/RNase H-like" evidence="6">
    <location>
        <begin position="1"/>
        <end position="108"/>
    </location>
</feature>
<dbReference type="EC" id="3.1.-.-" evidence="5"/>
<dbReference type="Pfam" id="PF03652">
    <property type="entry name" value="RuvX"/>
    <property type="match status" value="1"/>
</dbReference>
<evidence type="ECO:0000313" key="7">
    <source>
        <dbReference type="EMBL" id="MBU3830622.1"/>
    </source>
</evidence>
<evidence type="ECO:0000256" key="3">
    <source>
        <dbReference type="ARBA" id="ARBA00022722"/>
    </source>
</evidence>
<comment type="similarity">
    <text evidence="5">Belongs to the YqgF HJR family.</text>
</comment>
<keyword evidence="2 5" id="KW-0690">Ribosome biogenesis</keyword>
<dbReference type="GO" id="GO:0016788">
    <property type="term" value="F:hydrolase activity, acting on ester bonds"/>
    <property type="evidence" value="ECO:0007669"/>
    <property type="project" value="UniProtKB-UniRule"/>
</dbReference>
<evidence type="ECO:0000256" key="1">
    <source>
        <dbReference type="ARBA" id="ARBA00022490"/>
    </source>
</evidence>
<dbReference type="InterPro" id="IPR037027">
    <property type="entry name" value="YqgF/RNaseH-like_dom_sf"/>
</dbReference>
<evidence type="ECO:0000256" key="2">
    <source>
        <dbReference type="ARBA" id="ARBA00022517"/>
    </source>
</evidence>
<proteinExistence type="inferred from homology"/>
<evidence type="ECO:0000313" key="8">
    <source>
        <dbReference type="Proteomes" id="UP000824247"/>
    </source>
</evidence>
<evidence type="ECO:0000259" key="6">
    <source>
        <dbReference type="SMART" id="SM00732"/>
    </source>
</evidence>
<evidence type="ECO:0000256" key="4">
    <source>
        <dbReference type="ARBA" id="ARBA00022801"/>
    </source>
</evidence>
<keyword evidence="4 5" id="KW-0378">Hydrolase</keyword>
<name>A0A9E2KWZ5_9BACT</name>
<dbReference type="SMART" id="SM00732">
    <property type="entry name" value="YqgFc"/>
    <property type="match status" value="1"/>
</dbReference>
<dbReference type="AlphaFoldDB" id="A0A9E2KWZ5"/>
<reference evidence="7" key="1">
    <citation type="journal article" date="2021" name="PeerJ">
        <title>Extensive microbial diversity within the chicken gut microbiome revealed by metagenomics and culture.</title>
        <authorList>
            <person name="Gilroy R."/>
            <person name="Ravi A."/>
            <person name="Getino M."/>
            <person name="Pursley I."/>
            <person name="Horton D.L."/>
            <person name="Alikhan N.F."/>
            <person name="Baker D."/>
            <person name="Gharbi K."/>
            <person name="Hall N."/>
            <person name="Watson M."/>
            <person name="Adriaenssens E.M."/>
            <person name="Foster-Nyarko E."/>
            <person name="Jarju S."/>
            <person name="Secka A."/>
            <person name="Antonio M."/>
            <person name="Oren A."/>
            <person name="Chaudhuri R.R."/>
            <person name="La Ragione R."/>
            <person name="Hildebrand F."/>
            <person name="Pallen M.J."/>
        </authorList>
    </citation>
    <scope>NUCLEOTIDE SEQUENCE</scope>
    <source>
        <strain evidence="7">A5-1222</strain>
    </source>
</reference>
<keyword evidence="3 5" id="KW-0540">Nuclease</keyword>
<dbReference type="SUPFAM" id="SSF53098">
    <property type="entry name" value="Ribonuclease H-like"/>
    <property type="match status" value="1"/>
</dbReference>
<dbReference type="PANTHER" id="PTHR33317:SF4">
    <property type="entry name" value="POLYNUCLEOTIDYL TRANSFERASE, RIBONUCLEASE H-LIKE SUPERFAMILY PROTEIN"/>
    <property type="match status" value="1"/>
</dbReference>
<accession>A0A9E2KWZ5</accession>
<dbReference type="HAMAP" id="MF_00651">
    <property type="entry name" value="Nuclease_YqgF"/>
    <property type="match status" value="1"/>
</dbReference>
<sequence length="143" mass="16886">MRKLGLDLGTKTCGFAITDELCIIASGLENFQYENNDFQQILKRIEHYYNLYESKIDDIILGFPTNARDGSLNERSYLILDFKKYLEENLKLPLNIILYDERFTTKIAKTYLKDQYHIKNSQIKKIKDEISAVVLLNEYIQYK</sequence>
<dbReference type="CDD" id="cd16964">
    <property type="entry name" value="YqgF"/>
    <property type="match status" value="1"/>
</dbReference>
<evidence type="ECO:0000256" key="5">
    <source>
        <dbReference type="HAMAP-Rule" id="MF_00651"/>
    </source>
</evidence>
<dbReference type="Proteomes" id="UP000824247">
    <property type="component" value="Unassembled WGS sequence"/>
</dbReference>
<protein>
    <recommendedName>
        <fullName evidence="5">Putative pre-16S rRNA nuclease</fullName>
        <ecNumber evidence="5">3.1.-.-</ecNumber>
    </recommendedName>
</protein>